<dbReference type="EMBL" id="CM037618">
    <property type="protein sequence ID" value="KAH7998858.1"/>
    <property type="molecule type" value="Genomic_DNA"/>
</dbReference>
<proteinExistence type="predicted"/>
<organism evidence="1 2">
    <name type="scientific">Sphaerodactylus townsendi</name>
    <dbReference type="NCBI Taxonomy" id="933632"/>
    <lineage>
        <taxon>Eukaryota</taxon>
        <taxon>Metazoa</taxon>
        <taxon>Chordata</taxon>
        <taxon>Craniata</taxon>
        <taxon>Vertebrata</taxon>
        <taxon>Euteleostomi</taxon>
        <taxon>Lepidosauria</taxon>
        <taxon>Squamata</taxon>
        <taxon>Bifurcata</taxon>
        <taxon>Gekkota</taxon>
        <taxon>Sphaerodactylidae</taxon>
        <taxon>Sphaerodactylus</taxon>
    </lineage>
</organism>
<gene>
    <name evidence="1" type="ORF">K3G42_001796</name>
</gene>
<dbReference type="Proteomes" id="UP000827872">
    <property type="component" value="Linkage Group LG05"/>
</dbReference>
<evidence type="ECO:0000313" key="2">
    <source>
        <dbReference type="Proteomes" id="UP000827872"/>
    </source>
</evidence>
<name>A0ACB8F117_9SAUR</name>
<comment type="caution">
    <text evidence="1">The sequence shown here is derived from an EMBL/GenBank/DDBJ whole genome shotgun (WGS) entry which is preliminary data.</text>
</comment>
<sequence length="95" mass="10601">MTQALFPKEPGPISVALDESVKQYSVFVGNGVGRYSSQEGGAERLSIQRMVTINRTLYIGDRISGCGERLLHDQKLIALSGLERVILQQELDWEH</sequence>
<reference evidence="1" key="1">
    <citation type="submission" date="2021-08" db="EMBL/GenBank/DDBJ databases">
        <title>The first chromosome-level gecko genome reveals the dynamic sex chromosomes of Neotropical dwarf geckos (Sphaerodactylidae: Sphaerodactylus).</title>
        <authorList>
            <person name="Pinto B.J."/>
            <person name="Keating S.E."/>
            <person name="Gamble T."/>
        </authorList>
    </citation>
    <scope>NUCLEOTIDE SEQUENCE</scope>
    <source>
        <strain evidence="1">TG3544</strain>
    </source>
</reference>
<accession>A0ACB8F117</accession>
<protein>
    <submittedName>
        <fullName evidence="1">Uncharacterized protein</fullName>
    </submittedName>
</protein>
<keyword evidence="2" id="KW-1185">Reference proteome</keyword>
<evidence type="ECO:0000313" key="1">
    <source>
        <dbReference type="EMBL" id="KAH7998858.1"/>
    </source>
</evidence>